<gene>
    <name evidence="1" type="ORF">ACAOBT_LOCUS743</name>
</gene>
<reference evidence="1" key="1">
    <citation type="submission" date="2022-03" db="EMBL/GenBank/DDBJ databases">
        <authorList>
            <person name="Sayadi A."/>
        </authorList>
    </citation>
    <scope>NUCLEOTIDE SEQUENCE</scope>
</reference>
<comment type="caution">
    <text evidence="1">The sequence shown here is derived from an EMBL/GenBank/DDBJ whole genome shotgun (WGS) entry which is preliminary data.</text>
</comment>
<evidence type="ECO:0000313" key="2">
    <source>
        <dbReference type="Proteomes" id="UP001152888"/>
    </source>
</evidence>
<dbReference type="Proteomes" id="UP001152888">
    <property type="component" value="Unassembled WGS sequence"/>
</dbReference>
<proteinExistence type="predicted"/>
<organism evidence="1 2">
    <name type="scientific">Acanthoscelides obtectus</name>
    <name type="common">Bean weevil</name>
    <name type="synonym">Bruchus obtectus</name>
    <dbReference type="NCBI Taxonomy" id="200917"/>
    <lineage>
        <taxon>Eukaryota</taxon>
        <taxon>Metazoa</taxon>
        <taxon>Ecdysozoa</taxon>
        <taxon>Arthropoda</taxon>
        <taxon>Hexapoda</taxon>
        <taxon>Insecta</taxon>
        <taxon>Pterygota</taxon>
        <taxon>Neoptera</taxon>
        <taxon>Endopterygota</taxon>
        <taxon>Coleoptera</taxon>
        <taxon>Polyphaga</taxon>
        <taxon>Cucujiformia</taxon>
        <taxon>Chrysomeloidea</taxon>
        <taxon>Chrysomelidae</taxon>
        <taxon>Bruchinae</taxon>
        <taxon>Bruchini</taxon>
        <taxon>Acanthoscelides</taxon>
    </lineage>
</organism>
<accession>A0A9P0JQ47</accession>
<sequence>MKQARSIRSVDEPLNRILYIIIASLASQESVRIYEGFHFFLGVEYFKMHITLIDNMPQNRIIKEKFK</sequence>
<dbReference type="EMBL" id="CAKOFQ010006656">
    <property type="protein sequence ID" value="CAH1954820.1"/>
    <property type="molecule type" value="Genomic_DNA"/>
</dbReference>
<evidence type="ECO:0000313" key="1">
    <source>
        <dbReference type="EMBL" id="CAH1954820.1"/>
    </source>
</evidence>
<name>A0A9P0JQ47_ACAOB</name>
<keyword evidence="2" id="KW-1185">Reference proteome</keyword>
<protein>
    <submittedName>
        <fullName evidence="1">Uncharacterized protein</fullName>
    </submittedName>
</protein>
<dbReference type="AlphaFoldDB" id="A0A9P0JQ47"/>